<keyword evidence="1" id="KW-0812">Transmembrane</keyword>
<keyword evidence="1" id="KW-0472">Membrane</keyword>
<dbReference type="Pfam" id="PF05860">
    <property type="entry name" value="TPS"/>
    <property type="match status" value="1"/>
</dbReference>
<comment type="caution">
    <text evidence="3">The sequence shown here is derived from an EMBL/GenBank/DDBJ whole genome shotgun (WGS) entry which is preliminary data.</text>
</comment>
<dbReference type="AlphaFoldDB" id="A0A8J6XP50"/>
<proteinExistence type="predicted"/>
<dbReference type="EMBL" id="JACXAE010000098">
    <property type="protein sequence ID" value="MBD2776847.1"/>
    <property type="molecule type" value="Genomic_DNA"/>
</dbReference>
<dbReference type="Gene3D" id="2.160.20.10">
    <property type="entry name" value="Single-stranded right-handed beta-helix, Pectin lyase-like"/>
    <property type="match status" value="1"/>
</dbReference>
<evidence type="ECO:0000259" key="2">
    <source>
        <dbReference type="Pfam" id="PF05860"/>
    </source>
</evidence>
<keyword evidence="4" id="KW-1185">Reference proteome</keyword>
<dbReference type="SUPFAM" id="SSF51126">
    <property type="entry name" value="Pectin lyase-like"/>
    <property type="match status" value="1"/>
</dbReference>
<dbReference type="InterPro" id="IPR011050">
    <property type="entry name" value="Pectin_lyase_fold/virulence"/>
</dbReference>
<protein>
    <submittedName>
        <fullName evidence="3">Filamentous hemagglutinin N-terminal domain-containing protein</fullName>
    </submittedName>
</protein>
<evidence type="ECO:0000313" key="4">
    <source>
        <dbReference type="Proteomes" id="UP000629098"/>
    </source>
</evidence>
<dbReference type="InterPro" id="IPR008638">
    <property type="entry name" value="FhaB/CdiA-like_TPS"/>
</dbReference>
<feature type="transmembrane region" description="Helical" evidence="1">
    <location>
        <begin position="20"/>
        <end position="41"/>
    </location>
</feature>
<accession>A0A8J6XP50</accession>
<sequence>MSGKGNTKGSGWGCCLRLRIVSLCAIGSVFASIASAVAQIIPDGTLPNNSSVKLEGNTSVITGGTQAGGNLFHSFREFSLTTGGTAFFNNGADIQNIISRVTGGAVSNIDGLISRHLRKLQKLLCD</sequence>
<dbReference type="InterPro" id="IPR012334">
    <property type="entry name" value="Pectin_lyas_fold"/>
</dbReference>
<organism evidence="3 4">
    <name type="scientific">Iningainema tapete BLCC-T55</name>
    <dbReference type="NCBI Taxonomy" id="2748662"/>
    <lineage>
        <taxon>Bacteria</taxon>
        <taxon>Bacillati</taxon>
        <taxon>Cyanobacteriota</taxon>
        <taxon>Cyanophyceae</taxon>
        <taxon>Nostocales</taxon>
        <taxon>Scytonemataceae</taxon>
        <taxon>Iningainema tapete</taxon>
    </lineage>
</organism>
<dbReference type="NCBIfam" id="TIGR01901">
    <property type="entry name" value="adhes_NPXG"/>
    <property type="match status" value="1"/>
</dbReference>
<gene>
    <name evidence="3" type="ORF">ICL16_33565</name>
</gene>
<evidence type="ECO:0000256" key="1">
    <source>
        <dbReference type="SAM" id="Phobius"/>
    </source>
</evidence>
<feature type="domain" description="Filamentous haemagglutinin FhaB/tRNA nuclease CdiA-like TPS" evidence="2">
    <location>
        <begin position="38"/>
        <end position="114"/>
    </location>
</feature>
<reference evidence="3" key="1">
    <citation type="submission" date="2020-09" db="EMBL/GenBank/DDBJ databases">
        <title>Iningainema tapete sp. nov. (Scytonemataceae, Cyanobacteria) from greenhouses in central Florida (USA) produces two types of nodularin with biosynthetic potential for microcystin-LR and anabaenopeptins.</title>
        <authorList>
            <person name="Berthold D.E."/>
            <person name="Lefler F.W."/>
            <person name="Huang I.-S."/>
            <person name="Abdulla H."/>
            <person name="Zimba P.V."/>
            <person name="Laughinghouse H.D. IV."/>
        </authorList>
    </citation>
    <scope>NUCLEOTIDE SEQUENCE</scope>
    <source>
        <strain evidence="3">BLCCT55</strain>
    </source>
</reference>
<name>A0A8J6XP50_9CYAN</name>
<evidence type="ECO:0000313" key="3">
    <source>
        <dbReference type="EMBL" id="MBD2776847.1"/>
    </source>
</evidence>
<dbReference type="Proteomes" id="UP000629098">
    <property type="component" value="Unassembled WGS sequence"/>
</dbReference>
<keyword evidence="1" id="KW-1133">Transmembrane helix</keyword>